<feature type="compositionally biased region" description="Polar residues" evidence="1">
    <location>
        <begin position="1"/>
        <end position="16"/>
    </location>
</feature>
<gene>
    <name evidence="2" type="ORF">JAAARDRAFT_129474</name>
</gene>
<sequence>MTRNTPKSTQAKSGTSAPKKGNADDDVKKTRVKPVEWNEHPEWTNKAIAYLIQFPAFCIKLFSNSTLDANKDGWRKLTAKDPKNQLYAELAKAVFENNEDEEIRNEYTQDIQQFGRSTQLHFRQCGVFGVREVQERRVVHLQIEIEEREFSYFRKR</sequence>
<evidence type="ECO:0000256" key="1">
    <source>
        <dbReference type="SAM" id="MobiDB-lite"/>
    </source>
</evidence>
<reference evidence="3" key="1">
    <citation type="journal article" date="2014" name="Proc. Natl. Acad. Sci. U.S.A.">
        <title>Extensive sampling of basidiomycete genomes demonstrates inadequacy of the white-rot/brown-rot paradigm for wood decay fungi.</title>
        <authorList>
            <person name="Riley R."/>
            <person name="Salamov A.A."/>
            <person name="Brown D.W."/>
            <person name="Nagy L.G."/>
            <person name="Floudas D."/>
            <person name="Held B.W."/>
            <person name="Levasseur A."/>
            <person name="Lombard V."/>
            <person name="Morin E."/>
            <person name="Otillar R."/>
            <person name="Lindquist E.A."/>
            <person name="Sun H."/>
            <person name="LaButti K.M."/>
            <person name="Schmutz J."/>
            <person name="Jabbour D."/>
            <person name="Luo H."/>
            <person name="Baker S.E."/>
            <person name="Pisabarro A.G."/>
            <person name="Walton J.D."/>
            <person name="Blanchette R.A."/>
            <person name="Henrissat B."/>
            <person name="Martin F."/>
            <person name="Cullen D."/>
            <person name="Hibbett D.S."/>
            <person name="Grigoriev I.V."/>
        </authorList>
    </citation>
    <scope>NUCLEOTIDE SEQUENCE [LARGE SCALE GENOMIC DNA]</scope>
    <source>
        <strain evidence="3">MUCL 33604</strain>
    </source>
</reference>
<feature type="compositionally biased region" description="Basic and acidic residues" evidence="1">
    <location>
        <begin position="21"/>
        <end position="32"/>
    </location>
</feature>
<dbReference type="AlphaFoldDB" id="A0A067PTI9"/>
<dbReference type="Proteomes" id="UP000027265">
    <property type="component" value="Unassembled WGS sequence"/>
</dbReference>
<keyword evidence="3" id="KW-1185">Reference proteome</keyword>
<proteinExistence type="predicted"/>
<dbReference type="OrthoDB" id="3182376at2759"/>
<evidence type="ECO:0000313" key="2">
    <source>
        <dbReference type="EMBL" id="KDQ58039.1"/>
    </source>
</evidence>
<dbReference type="InParanoid" id="A0A067PTI9"/>
<organism evidence="2 3">
    <name type="scientific">Jaapia argillacea MUCL 33604</name>
    <dbReference type="NCBI Taxonomy" id="933084"/>
    <lineage>
        <taxon>Eukaryota</taxon>
        <taxon>Fungi</taxon>
        <taxon>Dikarya</taxon>
        <taxon>Basidiomycota</taxon>
        <taxon>Agaricomycotina</taxon>
        <taxon>Agaricomycetes</taxon>
        <taxon>Agaricomycetidae</taxon>
        <taxon>Jaapiales</taxon>
        <taxon>Jaapiaceae</taxon>
        <taxon>Jaapia</taxon>
    </lineage>
</organism>
<name>A0A067PTI9_9AGAM</name>
<evidence type="ECO:0000313" key="3">
    <source>
        <dbReference type="Proteomes" id="UP000027265"/>
    </source>
</evidence>
<feature type="region of interest" description="Disordered" evidence="1">
    <location>
        <begin position="1"/>
        <end position="32"/>
    </location>
</feature>
<dbReference type="STRING" id="933084.A0A067PTI9"/>
<protein>
    <submittedName>
        <fullName evidence="2">Uncharacterized protein</fullName>
    </submittedName>
</protein>
<dbReference type="HOGENOM" id="CLU_1686866_0_0_1"/>
<dbReference type="EMBL" id="KL197718">
    <property type="protein sequence ID" value="KDQ58039.1"/>
    <property type="molecule type" value="Genomic_DNA"/>
</dbReference>
<accession>A0A067PTI9</accession>